<feature type="transmembrane region" description="Helical" evidence="1">
    <location>
        <begin position="6"/>
        <end position="28"/>
    </location>
</feature>
<protein>
    <submittedName>
        <fullName evidence="2">Uncharacterized protein</fullName>
    </submittedName>
</protein>
<sequence>MDIKSLVFGFVLGIIFILIVTWIVIVIANHRFVKKSIKASKINNGDVKKQIKKKQNKIIKSTKLGVTHNVELMHTLTKELIFEIAEYYYPNSKYPHLEISLIEALDLNEKITERLKHLLEIKGIGILKRIRLSQVVTILEIKKNIEDNTVYKFSKKYNLDKVVKYGYSALNVANPAYWVRKLIYTSTLETSIRSVSAVALNIIGEEAMELYSKKVIPSNEITEEELERVLKEIA</sequence>
<organism evidence="2 3">
    <name type="scientific">Haloplasma contractile SSD-17B</name>
    <dbReference type="NCBI Taxonomy" id="1033810"/>
    <lineage>
        <taxon>Bacteria</taxon>
        <taxon>Bacillati</taxon>
        <taxon>Mycoplasmatota</taxon>
        <taxon>Mollicutes</taxon>
        <taxon>Haloplasmatales</taxon>
        <taxon>Haloplasmataceae</taxon>
        <taxon>Haloplasma</taxon>
    </lineage>
</organism>
<keyword evidence="1" id="KW-1133">Transmembrane helix</keyword>
<proteinExistence type="predicted"/>
<name>U2E8W1_9MOLU</name>
<dbReference type="EMBL" id="AFNU02000009">
    <property type="protein sequence ID" value="ERJ11578.1"/>
    <property type="molecule type" value="Genomic_DNA"/>
</dbReference>
<accession>U2E8W1</accession>
<dbReference type="eggNOG" id="ENOG5031ER3">
    <property type="taxonomic scope" value="Bacteria"/>
</dbReference>
<keyword evidence="1" id="KW-0812">Transmembrane</keyword>
<evidence type="ECO:0000313" key="3">
    <source>
        <dbReference type="Proteomes" id="UP000005707"/>
    </source>
</evidence>
<dbReference type="AlphaFoldDB" id="U2E8W1"/>
<reference evidence="2 3" key="2">
    <citation type="journal article" date="2013" name="PLoS ONE">
        <title>INDIGO - INtegrated Data Warehouse of MIcrobial GenOmes with Examples from the Red Sea Extremophiles.</title>
        <authorList>
            <person name="Alam I."/>
            <person name="Antunes A."/>
            <person name="Kamau A.A."/>
            <person name="Ba Alawi W."/>
            <person name="Kalkatawi M."/>
            <person name="Stingl U."/>
            <person name="Bajic V.B."/>
        </authorList>
    </citation>
    <scope>NUCLEOTIDE SEQUENCE [LARGE SCALE GENOMIC DNA]</scope>
    <source>
        <strain evidence="2 3">SSD-17B</strain>
    </source>
</reference>
<comment type="caution">
    <text evidence="2">The sequence shown here is derived from an EMBL/GenBank/DDBJ whole genome shotgun (WGS) entry which is preliminary data.</text>
</comment>
<dbReference type="InParanoid" id="U2E8W1"/>
<reference evidence="2 3" key="1">
    <citation type="journal article" date="2011" name="J. Bacteriol.">
        <title>Genome sequence of Haloplasma contractile, an unusual contractile bacterium from a deep-sea anoxic brine lake.</title>
        <authorList>
            <person name="Antunes A."/>
            <person name="Alam I."/>
            <person name="El Dorry H."/>
            <person name="Siam R."/>
            <person name="Robertson A."/>
            <person name="Bajic V.B."/>
            <person name="Stingl U."/>
        </authorList>
    </citation>
    <scope>NUCLEOTIDE SEQUENCE [LARGE SCALE GENOMIC DNA]</scope>
    <source>
        <strain evidence="2 3">SSD-17B</strain>
    </source>
</reference>
<dbReference type="Proteomes" id="UP000005707">
    <property type="component" value="Unassembled WGS sequence"/>
</dbReference>
<keyword evidence="1" id="KW-0472">Membrane</keyword>
<dbReference type="RefSeq" id="WP_008825483.1">
    <property type="nucleotide sequence ID" value="NZ_AFNU02000009.1"/>
</dbReference>
<evidence type="ECO:0000256" key="1">
    <source>
        <dbReference type="SAM" id="Phobius"/>
    </source>
</evidence>
<gene>
    <name evidence="2" type="ORF">HLPCO_002279</name>
</gene>
<dbReference type="OrthoDB" id="384215at2"/>
<keyword evidence="3" id="KW-1185">Reference proteome</keyword>
<evidence type="ECO:0000313" key="2">
    <source>
        <dbReference type="EMBL" id="ERJ11578.1"/>
    </source>
</evidence>